<dbReference type="Pfam" id="PF02768">
    <property type="entry name" value="DNA_pol3_beta_3"/>
    <property type="match status" value="1"/>
</dbReference>
<comment type="function">
    <text evidence="10">Confers DNA tethering and processivity to DNA polymerases and other proteins. Acts as a clamp, forming a ring around DNA (a reaction catalyzed by the clamp-loading complex) which diffuses in an ATP-independent manner freely and bidirectionally along dsDNA. Initially characterized for its ability to contact the catalytic subunit of DNA polymerase III (Pol III), a complex, multichain enzyme responsible for most of the replicative synthesis in bacteria; Pol III exhibits 3'-5' exonuclease proofreading activity. The beta chain is required for initiation of replication as well as for processivity of DNA replication.</text>
</comment>
<keyword evidence="8 10" id="KW-0239">DNA-directed DNA polymerase</keyword>
<dbReference type="SUPFAM" id="SSF55979">
    <property type="entry name" value="DNA clamp"/>
    <property type="match status" value="3"/>
</dbReference>
<dbReference type="GO" id="GO:0006271">
    <property type="term" value="P:DNA strand elongation involved in DNA replication"/>
    <property type="evidence" value="ECO:0007669"/>
    <property type="project" value="TreeGrafter"/>
</dbReference>
<reference evidence="14 15" key="1">
    <citation type="submission" date="2018-10" db="EMBL/GenBank/DDBJ databases">
        <title>Genomic Encyclopedia of Type Strains, Phase IV (KMG-IV): sequencing the most valuable type-strain genomes for metagenomic binning, comparative biology and taxonomic classification.</title>
        <authorList>
            <person name="Goeker M."/>
        </authorList>
    </citation>
    <scope>NUCLEOTIDE SEQUENCE [LARGE SCALE GENOMIC DNA]</scope>
    <source>
        <strain evidence="14 15">DSM 22653</strain>
    </source>
</reference>
<dbReference type="Gene3D" id="3.70.10.10">
    <property type="match status" value="1"/>
</dbReference>
<dbReference type="InterPro" id="IPR022635">
    <property type="entry name" value="DNA_polIII_beta_C"/>
</dbReference>
<feature type="domain" description="DNA polymerase III beta sliding clamp C-terminal" evidence="13">
    <location>
        <begin position="250"/>
        <end position="365"/>
    </location>
</feature>
<dbReference type="Pfam" id="PF02767">
    <property type="entry name" value="DNA_pol3_beta_2"/>
    <property type="match status" value="1"/>
</dbReference>
<dbReference type="InterPro" id="IPR022634">
    <property type="entry name" value="DNA_polIII_beta_N"/>
</dbReference>
<comment type="subunit">
    <text evidence="10">Forms a ring-shaped head-to-tail homodimer around DNA.</text>
</comment>
<dbReference type="EMBL" id="RBIJ01000005">
    <property type="protein sequence ID" value="RKQ83911.1"/>
    <property type="molecule type" value="Genomic_DNA"/>
</dbReference>
<dbReference type="GO" id="GO:0003887">
    <property type="term" value="F:DNA-directed DNA polymerase activity"/>
    <property type="evidence" value="ECO:0007669"/>
    <property type="project" value="UniProtKB-UniRule"/>
</dbReference>
<proteinExistence type="inferred from homology"/>
<dbReference type="Pfam" id="PF00712">
    <property type="entry name" value="DNA_pol3_beta"/>
    <property type="match status" value="1"/>
</dbReference>
<comment type="similarity">
    <text evidence="2 10">Belongs to the beta sliding clamp family.</text>
</comment>
<evidence type="ECO:0000256" key="10">
    <source>
        <dbReference type="PIRNR" id="PIRNR000804"/>
    </source>
</evidence>
<dbReference type="SMART" id="SM00480">
    <property type="entry name" value="POL3Bc"/>
    <property type="match status" value="1"/>
</dbReference>
<keyword evidence="6 10" id="KW-0548">Nucleotidyltransferase</keyword>
<evidence type="ECO:0000313" key="14">
    <source>
        <dbReference type="EMBL" id="RKQ83911.1"/>
    </source>
</evidence>
<dbReference type="Proteomes" id="UP000267019">
    <property type="component" value="Unassembled WGS sequence"/>
</dbReference>
<feature type="domain" description="DNA polymerase III beta sliding clamp N-terminal" evidence="11">
    <location>
        <begin position="1"/>
        <end position="117"/>
    </location>
</feature>
<dbReference type="GO" id="GO:0009360">
    <property type="term" value="C:DNA polymerase III complex"/>
    <property type="evidence" value="ECO:0007669"/>
    <property type="project" value="InterPro"/>
</dbReference>
<gene>
    <name evidence="14" type="ORF">C7438_1571</name>
</gene>
<dbReference type="GO" id="GO:0005737">
    <property type="term" value="C:cytoplasm"/>
    <property type="evidence" value="ECO:0007669"/>
    <property type="project" value="UniProtKB-SubCell"/>
</dbReference>
<evidence type="ECO:0000259" key="11">
    <source>
        <dbReference type="Pfam" id="PF00712"/>
    </source>
</evidence>
<organism evidence="14 15">
    <name type="scientific">Brockia lithotrophica</name>
    <dbReference type="NCBI Taxonomy" id="933949"/>
    <lineage>
        <taxon>Bacteria</taxon>
        <taxon>Bacillati</taxon>
        <taxon>Bacillota</taxon>
        <taxon>Bacilli</taxon>
        <taxon>Bacillales</taxon>
        <taxon>Bacillales Family X. Incertae Sedis</taxon>
        <taxon>Brockia</taxon>
    </lineage>
</organism>
<evidence type="ECO:0000256" key="2">
    <source>
        <dbReference type="ARBA" id="ARBA00010752"/>
    </source>
</evidence>
<dbReference type="PANTHER" id="PTHR30478">
    <property type="entry name" value="DNA POLYMERASE III SUBUNIT BETA"/>
    <property type="match status" value="1"/>
</dbReference>
<evidence type="ECO:0000256" key="9">
    <source>
        <dbReference type="ARBA" id="ARBA00023125"/>
    </source>
</evidence>
<dbReference type="OrthoDB" id="8421503at2"/>
<evidence type="ECO:0000256" key="7">
    <source>
        <dbReference type="ARBA" id="ARBA00022705"/>
    </source>
</evidence>
<accession>A0A660KTK5</accession>
<evidence type="ECO:0000313" key="15">
    <source>
        <dbReference type="Proteomes" id="UP000267019"/>
    </source>
</evidence>
<dbReference type="GO" id="GO:0008408">
    <property type="term" value="F:3'-5' exonuclease activity"/>
    <property type="evidence" value="ECO:0007669"/>
    <property type="project" value="InterPro"/>
</dbReference>
<evidence type="ECO:0000256" key="5">
    <source>
        <dbReference type="ARBA" id="ARBA00022679"/>
    </source>
</evidence>
<sequence>MRLHVEREVLFPAVQRAIRAVDARVALPILAGLYLEVADDRLVVAGASGELYVRAWVPVDLAAEEGRTVVPARFFFDLLRRLPSGPVEIALEEERVRVRQGDVEFRISPMDPEDFPPFPEEVEAVSLPLAGERLERALRSVLFAASSSDTRPILKGVRWRAADGELVFVATDSHRLARRVLPLEVPVDAPVEAIPPASRLEDILPLLDEADLWRITFGKSTLGLRSEGLEIAIRLLEGVYPETDNLLTLEAQTTFFVAVEPFREALERAALVVQKSAQPTVRLDAEGGALVLSANHPELGSYREILPVEGFEGEKLTIWFNVRYLLEALKGWEEERAVLQFNGSWKPFLVRPELDPGWVHLIVPVKIP</sequence>
<evidence type="ECO:0000256" key="3">
    <source>
        <dbReference type="ARBA" id="ARBA00021035"/>
    </source>
</evidence>
<dbReference type="InterPro" id="IPR001001">
    <property type="entry name" value="DNA_polIII_beta"/>
</dbReference>
<evidence type="ECO:0000259" key="13">
    <source>
        <dbReference type="Pfam" id="PF02768"/>
    </source>
</evidence>
<dbReference type="NCBIfam" id="TIGR00663">
    <property type="entry name" value="dnan"/>
    <property type="match status" value="1"/>
</dbReference>
<evidence type="ECO:0000256" key="8">
    <source>
        <dbReference type="ARBA" id="ARBA00022932"/>
    </source>
</evidence>
<dbReference type="GO" id="GO:0003677">
    <property type="term" value="F:DNA binding"/>
    <property type="evidence" value="ECO:0007669"/>
    <property type="project" value="UniProtKB-UniRule"/>
</dbReference>
<evidence type="ECO:0000256" key="1">
    <source>
        <dbReference type="ARBA" id="ARBA00004496"/>
    </source>
</evidence>
<dbReference type="InterPro" id="IPR022637">
    <property type="entry name" value="DNA_polIII_beta_cen"/>
</dbReference>
<dbReference type="AlphaFoldDB" id="A0A660KTK5"/>
<keyword evidence="15" id="KW-1185">Reference proteome</keyword>
<dbReference type="CDD" id="cd00140">
    <property type="entry name" value="beta_clamp"/>
    <property type="match status" value="1"/>
</dbReference>
<evidence type="ECO:0000256" key="6">
    <source>
        <dbReference type="ARBA" id="ARBA00022695"/>
    </source>
</evidence>
<dbReference type="InterPro" id="IPR046938">
    <property type="entry name" value="DNA_clamp_sf"/>
</dbReference>
<dbReference type="RefSeq" id="WP_121444806.1">
    <property type="nucleotide sequence ID" value="NZ_RBIJ01000005.1"/>
</dbReference>
<keyword evidence="7 10" id="KW-0235">DNA replication</keyword>
<dbReference type="PANTHER" id="PTHR30478:SF0">
    <property type="entry name" value="BETA SLIDING CLAMP"/>
    <property type="match status" value="1"/>
</dbReference>
<dbReference type="Gene3D" id="3.10.150.10">
    <property type="entry name" value="DNA Polymerase III, subunit A, domain 2"/>
    <property type="match status" value="1"/>
</dbReference>
<comment type="caution">
    <text evidence="14">The sequence shown here is derived from an EMBL/GenBank/DDBJ whole genome shotgun (WGS) entry which is preliminary data.</text>
</comment>
<keyword evidence="5 10" id="KW-0808">Transferase</keyword>
<keyword evidence="9" id="KW-0238">DNA-binding</keyword>
<keyword evidence="4 10" id="KW-0963">Cytoplasm</keyword>
<feature type="domain" description="DNA polymerase III beta sliding clamp central" evidence="12">
    <location>
        <begin position="130"/>
        <end position="242"/>
    </location>
</feature>
<evidence type="ECO:0000256" key="4">
    <source>
        <dbReference type="ARBA" id="ARBA00022490"/>
    </source>
</evidence>
<protein>
    <recommendedName>
        <fullName evidence="3 10">Beta sliding clamp</fullName>
    </recommendedName>
</protein>
<evidence type="ECO:0000259" key="12">
    <source>
        <dbReference type="Pfam" id="PF02767"/>
    </source>
</evidence>
<name>A0A660KTK5_9BACL</name>
<dbReference type="PIRSF" id="PIRSF000804">
    <property type="entry name" value="DNA_pol_III_b"/>
    <property type="match status" value="1"/>
</dbReference>
<comment type="subcellular location">
    <subcellularLocation>
        <location evidence="1 10">Cytoplasm</location>
    </subcellularLocation>
</comment>